<organism evidence="4 5">
    <name type="scientific">Gordoniibacillus kamchatkensis</name>
    <dbReference type="NCBI Taxonomy" id="1590651"/>
    <lineage>
        <taxon>Bacteria</taxon>
        <taxon>Bacillati</taxon>
        <taxon>Bacillota</taxon>
        <taxon>Bacilli</taxon>
        <taxon>Bacillales</taxon>
        <taxon>Paenibacillaceae</taxon>
        <taxon>Gordoniibacillus</taxon>
    </lineage>
</organism>
<dbReference type="Proteomes" id="UP000031967">
    <property type="component" value="Unassembled WGS sequence"/>
</dbReference>
<evidence type="ECO:0000313" key="5">
    <source>
        <dbReference type="Proteomes" id="UP000031967"/>
    </source>
</evidence>
<evidence type="ECO:0000256" key="3">
    <source>
        <dbReference type="SAM" id="Phobius"/>
    </source>
</evidence>
<keyword evidence="3" id="KW-0472">Membrane</keyword>
<evidence type="ECO:0000313" key="4">
    <source>
        <dbReference type="EMBL" id="KIL42459.1"/>
    </source>
</evidence>
<dbReference type="PROSITE" id="PS00409">
    <property type="entry name" value="PROKAR_NTER_METHYL"/>
    <property type="match status" value="1"/>
</dbReference>
<dbReference type="EMBL" id="JXAK01000001">
    <property type="protein sequence ID" value="KIL42459.1"/>
    <property type="molecule type" value="Genomic_DNA"/>
</dbReference>
<comment type="caution">
    <text evidence="4">The sequence shown here is derived from an EMBL/GenBank/DDBJ whole genome shotgun (WGS) entry which is preliminary data.</text>
</comment>
<evidence type="ECO:0008006" key="6">
    <source>
        <dbReference type="Google" id="ProtNLM"/>
    </source>
</evidence>
<dbReference type="RefSeq" id="WP_041044777.1">
    <property type="nucleotide sequence ID" value="NZ_JXAK01000001.1"/>
</dbReference>
<keyword evidence="3" id="KW-1133">Transmembrane helix</keyword>
<name>A0ABR5AN70_9BACL</name>
<reference evidence="4 5" key="1">
    <citation type="submission" date="2014-12" db="EMBL/GenBank/DDBJ databases">
        <title>Draft genome sequence of Paenibacillus kamchatkensis strain B-2647.</title>
        <authorList>
            <person name="Karlyshev A.V."/>
            <person name="Kudryashova E.B."/>
        </authorList>
    </citation>
    <scope>NUCLEOTIDE SEQUENCE [LARGE SCALE GENOMIC DNA]</scope>
    <source>
        <strain evidence="4 5">VKM B-2647</strain>
    </source>
</reference>
<dbReference type="Pfam" id="PF07963">
    <property type="entry name" value="N_methyl"/>
    <property type="match status" value="1"/>
</dbReference>
<sequence length="190" mass="20287">MKGERGITLLEVLAAVTIMAMVTGVAIMLFSSVMALWNNSAQKQADSFHTNFTMNTISRELADATEIYVASANELRYKTSPYAGAPRYGAFIYSASGHTLTLYDITGTSNIQATGTYAKRMTLADNVQSFAAKNAGGTALSTSPPAYLNHGELFIVSVTFENATITANGQKVTTNQTIDAKIKLLLLPAS</sequence>
<protein>
    <recommendedName>
        <fullName evidence="6">Prepilin-type N-terminal cleavage/methylation domain-containing protein</fullName>
    </recommendedName>
</protein>
<evidence type="ECO:0000256" key="1">
    <source>
        <dbReference type="ARBA" id="ARBA00004241"/>
    </source>
</evidence>
<proteinExistence type="predicted"/>
<comment type="subcellular location">
    <subcellularLocation>
        <location evidence="1">Cell surface</location>
    </subcellularLocation>
</comment>
<gene>
    <name evidence="4" type="ORF">SD70_00690</name>
</gene>
<accession>A0ABR5AN70</accession>
<dbReference type="InterPro" id="IPR012902">
    <property type="entry name" value="N_methyl_site"/>
</dbReference>
<keyword evidence="5" id="KW-1185">Reference proteome</keyword>
<keyword evidence="2" id="KW-0178">Competence</keyword>
<evidence type="ECO:0000256" key="2">
    <source>
        <dbReference type="ARBA" id="ARBA00023287"/>
    </source>
</evidence>
<feature type="transmembrane region" description="Helical" evidence="3">
    <location>
        <begin position="12"/>
        <end position="37"/>
    </location>
</feature>
<keyword evidence="3" id="KW-0812">Transmembrane</keyword>